<dbReference type="EMBL" id="LQOM01000014">
    <property type="protein sequence ID" value="ORV18524.1"/>
    <property type="molecule type" value="Genomic_DNA"/>
</dbReference>
<evidence type="ECO:0000313" key="3">
    <source>
        <dbReference type="EMBL" id="PIB80822.1"/>
    </source>
</evidence>
<dbReference type="EMBL" id="PDKV01000001">
    <property type="protein sequence ID" value="PIB80822.1"/>
    <property type="molecule type" value="Genomic_DNA"/>
</dbReference>
<proteinExistence type="predicted"/>
<protein>
    <submittedName>
        <fullName evidence="2">Alpha/beta hydrolase</fullName>
    </submittedName>
</protein>
<feature type="domain" description="AB hydrolase-1" evidence="1">
    <location>
        <begin position="100"/>
        <end position="272"/>
    </location>
</feature>
<name>A0A1X1RW17_MYCCE</name>
<dbReference type="InterPro" id="IPR000073">
    <property type="entry name" value="AB_hydrolase_1"/>
</dbReference>
<keyword evidence="4" id="KW-1185">Reference proteome</keyword>
<dbReference type="SUPFAM" id="SSF53474">
    <property type="entry name" value="alpha/beta-Hydrolases"/>
    <property type="match status" value="1"/>
</dbReference>
<dbReference type="GO" id="GO:0016787">
    <property type="term" value="F:hydrolase activity"/>
    <property type="evidence" value="ECO:0007669"/>
    <property type="project" value="UniProtKB-KW"/>
</dbReference>
<evidence type="ECO:0000259" key="1">
    <source>
        <dbReference type="Pfam" id="PF12697"/>
    </source>
</evidence>
<evidence type="ECO:0000313" key="4">
    <source>
        <dbReference type="Proteomes" id="UP000193907"/>
    </source>
</evidence>
<evidence type="ECO:0000313" key="2">
    <source>
        <dbReference type="EMBL" id="ORV18524.1"/>
    </source>
</evidence>
<dbReference type="Pfam" id="PF12697">
    <property type="entry name" value="Abhydrolase_6"/>
    <property type="match status" value="1"/>
</dbReference>
<dbReference type="PANTHER" id="PTHR46438">
    <property type="entry name" value="ALPHA/BETA-HYDROLASES SUPERFAMILY PROTEIN"/>
    <property type="match status" value="1"/>
</dbReference>
<organism evidence="2 4">
    <name type="scientific">Mycobacterium celatum</name>
    <dbReference type="NCBI Taxonomy" id="28045"/>
    <lineage>
        <taxon>Bacteria</taxon>
        <taxon>Bacillati</taxon>
        <taxon>Actinomycetota</taxon>
        <taxon>Actinomycetes</taxon>
        <taxon>Mycobacteriales</taxon>
        <taxon>Mycobacteriaceae</taxon>
        <taxon>Mycobacterium</taxon>
    </lineage>
</organism>
<accession>A0A1X1RW17</accession>
<dbReference type="OrthoDB" id="9785847at2"/>
<dbReference type="AlphaFoldDB" id="A0A1X1RW17"/>
<dbReference type="InterPro" id="IPR029058">
    <property type="entry name" value="AB_hydrolase_fold"/>
</dbReference>
<dbReference type="Gene3D" id="3.40.50.1820">
    <property type="entry name" value="alpha/beta hydrolase"/>
    <property type="match status" value="1"/>
</dbReference>
<keyword evidence="2" id="KW-0378">Hydrolase</keyword>
<comment type="caution">
    <text evidence="2">The sequence shown here is derived from an EMBL/GenBank/DDBJ whole genome shotgun (WGS) entry which is preliminary data.</text>
</comment>
<dbReference type="Proteomes" id="UP000193907">
    <property type="component" value="Unassembled WGS sequence"/>
</dbReference>
<reference evidence="3 5" key="2">
    <citation type="journal article" date="2017" name="Infect. Genet. Evol.">
        <title>The new phylogeny of the genus Mycobacterium: The old and the news.</title>
        <authorList>
            <person name="Tortoli E."/>
            <person name="Fedrizzi T."/>
            <person name="Meehan C.J."/>
            <person name="Trovato A."/>
            <person name="Grottola A."/>
            <person name="Giacobazzi E."/>
            <person name="Serpini G.F."/>
            <person name="Tagliazucchi S."/>
            <person name="Fabio A."/>
            <person name="Bettua C."/>
            <person name="Bertorelli R."/>
            <person name="Frascaro F."/>
            <person name="De Sanctis V."/>
            <person name="Pecorari M."/>
            <person name="Jousson O."/>
            <person name="Segata N."/>
            <person name="Cirillo D.M."/>
        </authorList>
    </citation>
    <scope>NUCLEOTIDE SEQUENCE [LARGE SCALE GENOMIC DNA]</scope>
    <source>
        <strain evidence="3 5">NCTC 12882</strain>
    </source>
</reference>
<evidence type="ECO:0000313" key="5">
    <source>
        <dbReference type="Proteomes" id="UP000230971"/>
    </source>
</evidence>
<sequence>MTQANGDTASVPARAAEVALDVNGSGVQPPVAGWVRRAFWFLERFAPGLGSRWAVELWCTPPVIESSLRMPPGVPAGEPLEAYWDGHRIVGESWGEGPPVYLVHGWGGRRPHLGIFINPLVESGHQVIAFDLPSHNESDPGVLAPGRTTAIECAEAVAAIIRTHGPARAVVAHSLGANAVTFAAAWGTPVGRLVLLAPMGEFPLYLDLFAARHGFGPRIRSGLHRRLERRIDMPLEETNMVRVAARTGYPPMLLIHDPDDLDSPWESSRKVVESWPGARLMTTRGLGRLAHYRLLRHRPAIRAAVDFIGPATTCSGTDAAQTPAT</sequence>
<dbReference type="Proteomes" id="UP000230971">
    <property type="component" value="Unassembled WGS sequence"/>
</dbReference>
<dbReference type="PANTHER" id="PTHR46438:SF11">
    <property type="entry name" value="LIPASE-RELATED"/>
    <property type="match status" value="1"/>
</dbReference>
<reference evidence="2 4" key="1">
    <citation type="submission" date="2016-01" db="EMBL/GenBank/DDBJ databases">
        <title>The new phylogeny of the genus Mycobacterium.</title>
        <authorList>
            <person name="Tarcisio F."/>
            <person name="Conor M."/>
            <person name="Antonella G."/>
            <person name="Elisabetta G."/>
            <person name="Giulia F.S."/>
            <person name="Sara T."/>
            <person name="Anna F."/>
            <person name="Clotilde B."/>
            <person name="Roberto B."/>
            <person name="Veronica D.S."/>
            <person name="Fabio R."/>
            <person name="Monica P."/>
            <person name="Olivier J."/>
            <person name="Enrico T."/>
            <person name="Nicola S."/>
        </authorList>
    </citation>
    <scope>NUCLEOTIDE SEQUENCE [LARGE SCALE GENOMIC DNA]</scope>
    <source>
        <strain evidence="2 4">DSM 44243</strain>
    </source>
</reference>
<dbReference type="STRING" id="28045.AWB95_03350"/>
<dbReference type="RefSeq" id="WP_062539663.1">
    <property type="nucleotide sequence ID" value="NZ_BBUN01000132.1"/>
</dbReference>
<gene>
    <name evidence="2" type="ORF">AWB95_03350</name>
    <name evidence="3" type="ORF">CQY23_00795</name>
</gene>